<comment type="caution">
    <text evidence="1">The sequence shown here is derived from an EMBL/GenBank/DDBJ whole genome shotgun (WGS) entry which is preliminary data.</text>
</comment>
<gene>
    <name evidence="1" type="ORF">AVEN_13642_1</name>
</gene>
<sequence>MEFRAHVDKLVGASNWSKWKRRVELLLRHHDVHGLVSGDRVCSVLAEDATPELTVLYEKSRKSFMKDDSLAQLVLVGCMDDANVELTATCDSAKSIWEKLLSVYEQSSGQRLDLLMELFFRSEKDGDDDVVTRIAKIQKNFSELNDELKRVVKTTLPEILLMSRIMSTLPSEFFEFKNVWESIPIEER</sequence>
<keyword evidence="2" id="KW-1185">Reference proteome</keyword>
<organism evidence="1 2">
    <name type="scientific">Araneus ventricosus</name>
    <name type="common">Orbweaver spider</name>
    <name type="synonym">Epeira ventricosa</name>
    <dbReference type="NCBI Taxonomy" id="182803"/>
    <lineage>
        <taxon>Eukaryota</taxon>
        <taxon>Metazoa</taxon>
        <taxon>Ecdysozoa</taxon>
        <taxon>Arthropoda</taxon>
        <taxon>Chelicerata</taxon>
        <taxon>Arachnida</taxon>
        <taxon>Araneae</taxon>
        <taxon>Araneomorphae</taxon>
        <taxon>Entelegynae</taxon>
        <taxon>Araneoidea</taxon>
        <taxon>Araneidae</taxon>
        <taxon>Araneus</taxon>
    </lineage>
</organism>
<reference evidence="1 2" key="1">
    <citation type="journal article" date="2019" name="Sci. Rep.">
        <title>Orb-weaving spider Araneus ventricosus genome elucidates the spidroin gene catalogue.</title>
        <authorList>
            <person name="Kono N."/>
            <person name="Nakamura H."/>
            <person name="Ohtoshi R."/>
            <person name="Moran D.A.P."/>
            <person name="Shinohara A."/>
            <person name="Yoshida Y."/>
            <person name="Fujiwara M."/>
            <person name="Mori M."/>
            <person name="Tomita M."/>
            <person name="Arakawa K."/>
        </authorList>
    </citation>
    <scope>NUCLEOTIDE SEQUENCE [LARGE SCALE GENOMIC DNA]</scope>
</reference>
<evidence type="ECO:0008006" key="3">
    <source>
        <dbReference type="Google" id="ProtNLM"/>
    </source>
</evidence>
<proteinExistence type="predicted"/>
<evidence type="ECO:0000313" key="1">
    <source>
        <dbReference type="EMBL" id="GBO08672.1"/>
    </source>
</evidence>
<name>A0A4Y2U7N8_ARAVE</name>
<dbReference type="Proteomes" id="UP000499080">
    <property type="component" value="Unassembled WGS sequence"/>
</dbReference>
<protein>
    <recommendedName>
        <fullName evidence="3">DUF4219 domain-containing protein</fullName>
    </recommendedName>
</protein>
<dbReference type="EMBL" id="BGPR01034333">
    <property type="protein sequence ID" value="GBO08672.1"/>
    <property type="molecule type" value="Genomic_DNA"/>
</dbReference>
<accession>A0A4Y2U7N8</accession>
<dbReference type="Pfam" id="PF14223">
    <property type="entry name" value="Retrotran_gag_2"/>
    <property type="match status" value="1"/>
</dbReference>
<evidence type="ECO:0000313" key="2">
    <source>
        <dbReference type="Proteomes" id="UP000499080"/>
    </source>
</evidence>
<dbReference type="AlphaFoldDB" id="A0A4Y2U7N8"/>
<dbReference type="OrthoDB" id="6431046at2759"/>